<reference evidence="2 3" key="1">
    <citation type="submission" date="2015-09" db="EMBL/GenBank/DDBJ databases">
        <authorList>
            <consortium name="Pathogen Informatics"/>
        </authorList>
    </citation>
    <scope>NUCLEOTIDE SEQUENCE [LARGE SCALE GENOMIC DNA]</scope>
    <source>
        <strain evidence="2 3">2789STDY5834889</strain>
    </source>
</reference>
<evidence type="ECO:0000313" key="3">
    <source>
        <dbReference type="Proteomes" id="UP000078383"/>
    </source>
</evidence>
<proteinExistence type="predicted"/>
<evidence type="ECO:0000313" key="2">
    <source>
        <dbReference type="EMBL" id="CUQ88336.1"/>
    </source>
</evidence>
<sequence>MEKSKKKKIYKKIDMVSFYKSIVDQDRASVVICNLKHEIIYMNPAAVISYAKRGGDKLIGRSLLDCHNPESRDRIQQVVDWFAVDESHNIVYTFHNEKQNKDVYMVALRDEGKLIGYYEKHEYRNAETMKQYDLW</sequence>
<dbReference type="EMBL" id="CZBX01000007">
    <property type="protein sequence ID" value="CUQ88336.1"/>
    <property type="molecule type" value="Genomic_DNA"/>
</dbReference>
<dbReference type="AlphaFoldDB" id="A0A174ZW63"/>
<name>A0A174ZW63_9FIRM</name>
<evidence type="ECO:0000259" key="1">
    <source>
        <dbReference type="SMART" id="SM00091"/>
    </source>
</evidence>
<organism evidence="2 3">
    <name type="scientific">[Ruminococcus] torques</name>
    <dbReference type="NCBI Taxonomy" id="33039"/>
    <lineage>
        <taxon>Bacteria</taxon>
        <taxon>Bacillati</taxon>
        <taxon>Bacillota</taxon>
        <taxon>Clostridia</taxon>
        <taxon>Lachnospirales</taxon>
        <taxon>Lachnospiraceae</taxon>
        <taxon>Mediterraneibacter</taxon>
    </lineage>
</organism>
<dbReference type="SUPFAM" id="SSF55785">
    <property type="entry name" value="PYP-like sensor domain (PAS domain)"/>
    <property type="match status" value="1"/>
</dbReference>
<dbReference type="InterPro" id="IPR000014">
    <property type="entry name" value="PAS"/>
</dbReference>
<dbReference type="InterPro" id="IPR035965">
    <property type="entry name" value="PAS-like_dom_sf"/>
</dbReference>
<dbReference type="Proteomes" id="UP000078383">
    <property type="component" value="Unassembled WGS sequence"/>
</dbReference>
<feature type="domain" description="PAS" evidence="1">
    <location>
        <begin position="17"/>
        <end position="84"/>
    </location>
</feature>
<dbReference type="Gene3D" id="3.30.450.20">
    <property type="entry name" value="PAS domain"/>
    <property type="match status" value="1"/>
</dbReference>
<gene>
    <name evidence="2" type="ORF">ERS852502_01756</name>
</gene>
<protein>
    <recommendedName>
        <fullName evidence="1">PAS domain-containing protein</fullName>
    </recommendedName>
</protein>
<dbReference type="RefSeq" id="WP_055172554.1">
    <property type="nucleotide sequence ID" value="NZ_CABJEY010000006.1"/>
</dbReference>
<dbReference type="SMART" id="SM00091">
    <property type="entry name" value="PAS"/>
    <property type="match status" value="1"/>
</dbReference>
<dbReference type="OrthoDB" id="1684212at2"/>
<accession>A0A174ZW63</accession>